<evidence type="ECO:0000256" key="1">
    <source>
        <dbReference type="SAM" id="MobiDB-lite"/>
    </source>
</evidence>
<reference evidence="2" key="1">
    <citation type="submission" date="2020-06" db="EMBL/GenBank/DDBJ databases">
        <title>Genomes of multiple members of Pneumocystis genus reveal paths to human pathogen Pneumocystis jirovecii.</title>
        <authorList>
            <person name="Cisse O.H."/>
            <person name="Ma L."/>
            <person name="Dekker J."/>
            <person name="Khil P."/>
            <person name="Jo J."/>
            <person name="Brenchley J."/>
            <person name="Blair R."/>
            <person name="Pahar B."/>
            <person name="Chabe M."/>
            <person name="Van Rompay K.A."/>
            <person name="Keesler R."/>
            <person name="Sukura A."/>
            <person name="Hirsch V."/>
            <person name="Kutty G."/>
            <person name="Liu Y."/>
            <person name="Peng L."/>
            <person name="Chen J."/>
            <person name="Song J."/>
            <person name="Weissenbacher-Lang C."/>
            <person name="Xu J."/>
            <person name="Upham N.S."/>
            <person name="Stajich J.E."/>
            <person name="Cuomo C.A."/>
            <person name="Cushion M.T."/>
            <person name="Kovacs J.A."/>
        </authorList>
    </citation>
    <scope>NUCLEOTIDE SEQUENCE</scope>
    <source>
        <strain evidence="2">2A</strain>
    </source>
</reference>
<name>A0A899G6D7_9ASCO</name>
<accession>A0A899G6D7</accession>
<dbReference type="OrthoDB" id="5395259at2759"/>
<dbReference type="Proteomes" id="UP000663699">
    <property type="component" value="Chromosome 16"/>
</dbReference>
<feature type="compositionally biased region" description="Polar residues" evidence="1">
    <location>
        <begin position="251"/>
        <end position="265"/>
    </location>
</feature>
<feature type="compositionally biased region" description="Polar residues" evidence="1">
    <location>
        <begin position="378"/>
        <end position="400"/>
    </location>
</feature>
<organism evidence="2 3">
    <name type="scientific">Pneumocystis wakefieldiae</name>
    <dbReference type="NCBI Taxonomy" id="38082"/>
    <lineage>
        <taxon>Eukaryota</taxon>
        <taxon>Fungi</taxon>
        <taxon>Dikarya</taxon>
        <taxon>Ascomycota</taxon>
        <taxon>Taphrinomycotina</taxon>
        <taxon>Pneumocystomycetes</taxon>
        <taxon>Pneumocystaceae</taxon>
        <taxon>Pneumocystis</taxon>
    </lineage>
</organism>
<keyword evidence="3" id="KW-1185">Reference proteome</keyword>
<dbReference type="EMBL" id="CP054547">
    <property type="protein sequence ID" value="QSL66969.1"/>
    <property type="molecule type" value="Genomic_DNA"/>
</dbReference>
<feature type="compositionally biased region" description="Polar residues" evidence="1">
    <location>
        <begin position="273"/>
        <end position="282"/>
    </location>
</feature>
<protein>
    <submittedName>
        <fullName evidence="2">Uncharacterized protein</fullName>
    </submittedName>
</protein>
<proteinExistence type="predicted"/>
<gene>
    <name evidence="2" type="ORF">MERGE_001356</name>
</gene>
<sequence>MSLPPVPPHPNSPQKFMTFTLHSGQPIRQAKDSQFNKATCTTLPSLCQEQFSDPLFNFNKQNLTKQTEHHKKDEKNINTITNNTQENIEICLSDYFSELDSQKLPMPQKPNSILNPTDSRNSYSIEKNTITDNKQTKTYNENDNLFTDSISSQKSIHFSNFLNNDSTTTHTNSPEIIKDFNSSQNIKSSSENVISRNIGDNSCLNSNISNAFQKFKEKREHKESQNLKAAIICVQNSISSNNDLDNEKNISNHASYGQSFSGNTSKTEKLESMQDTNSSIPNIRSKEKSNSSQNLEYTFNKEQKTLKSKDFQQLTNSNTNDKSIHSLRPIIKEITSTTPHSLHTSLSNIRNSTNTRIQFSQDLEKKLKSGPPKITGFTHFQSNNNEKNELNSPVPINTKPLSESSILHDLRKTRPKGPSRRKPTIITTEFPEKLEFSGIIKLFDIKKNIFETSQKNNISLTVTSDDDLSDTFSMTTIAYQG</sequence>
<dbReference type="AlphaFoldDB" id="A0A899G6D7"/>
<evidence type="ECO:0000313" key="3">
    <source>
        <dbReference type="Proteomes" id="UP000663699"/>
    </source>
</evidence>
<feature type="region of interest" description="Disordered" evidence="1">
    <location>
        <begin position="377"/>
        <end position="400"/>
    </location>
</feature>
<feature type="region of interest" description="Disordered" evidence="1">
    <location>
        <begin position="249"/>
        <end position="294"/>
    </location>
</feature>
<evidence type="ECO:0000313" key="2">
    <source>
        <dbReference type="EMBL" id="QSL66969.1"/>
    </source>
</evidence>